<evidence type="ECO:0000256" key="2">
    <source>
        <dbReference type="SAM" id="Phobius"/>
    </source>
</evidence>
<feature type="compositionally biased region" description="Low complexity" evidence="1">
    <location>
        <begin position="231"/>
        <end position="250"/>
    </location>
</feature>
<evidence type="ECO:0000313" key="5">
    <source>
        <dbReference type="Proteomes" id="UP001597277"/>
    </source>
</evidence>
<keyword evidence="2" id="KW-1133">Transmembrane helix</keyword>
<dbReference type="EMBL" id="JBHUEE010000001">
    <property type="protein sequence ID" value="MFD1716693.1"/>
    <property type="molecule type" value="Genomic_DNA"/>
</dbReference>
<keyword evidence="2" id="KW-0812">Transmembrane</keyword>
<evidence type="ECO:0000256" key="1">
    <source>
        <dbReference type="SAM" id="MobiDB-lite"/>
    </source>
</evidence>
<feature type="transmembrane region" description="Helical" evidence="2">
    <location>
        <begin position="95"/>
        <end position="118"/>
    </location>
</feature>
<sequence length="287" mass="29490">MSGRQTRANVPTMPTGVEVASYKTYLEAQKAVDHLSDKAFPVQHVTIVGTDLRMVERITGRLTYARVAGAGAMSGAWFGLLISLLLWMFLPDGQFPLLAGVLMGAAFGILAAVVSYALTGGKRDFTSASQVVASRYAVLCESEHAADAGRILTEGGYAGRVRQATGPTTPTGSGTPGSPGQPQYGANSPQYGTNPPQYGATAHGEQPGPGQPDQPTGPYGTNPPPGPQPGGSPARPQGGSGTTPSSAPSSDDGRSERPKYGLRLEDLEGQGPGHQQDNASGEAGSRG</sequence>
<comment type="caution">
    <text evidence="4">The sequence shown here is derived from an EMBL/GenBank/DDBJ whole genome shotgun (WGS) entry which is preliminary data.</text>
</comment>
<keyword evidence="5" id="KW-1185">Reference proteome</keyword>
<gene>
    <name evidence="4" type="ORF">ACFSE6_02515</name>
</gene>
<evidence type="ECO:0000259" key="3">
    <source>
        <dbReference type="Pfam" id="PF11181"/>
    </source>
</evidence>
<feature type="compositionally biased region" description="Low complexity" evidence="1">
    <location>
        <begin position="165"/>
        <end position="183"/>
    </location>
</feature>
<feature type="compositionally biased region" description="Polar residues" evidence="1">
    <location>
        <begin position="184"/>
        <end position="196"/>
    </location>
</feature>
<dbReference type="InterPro" id="IPR025889">
    <property type="entry name" value="GSP17M-like_dom"/>
</dbReference>
<feature type="region of interest" description="Disordered" evidence="1">
    <location>
        <begin position="161"/>
        <end position="287"/>
    </location>
</feature>
<name>A0ABW4KZT9_9MICO</name>
<dbReference type="Pfam" id="PF11181">
    <property type="entry name" value="YflT"/>
    <property type="match status" value="1"/>
</dbReference>
<feature type="compositionally biased region" description="Pro residues" evidence="1">
    <location>
        <begin position="221"/>
        <end position="230"/>
    </location>
</feature>
<protein>
    <submittedName>
        <fullName evidence="4">General stress protein</fullName>
    </submittedName>
</protein>
<dbReference type="Proteomes" id="UP001597277">
    <property type="component" value="Unassembled WGS sequence"/>
</dbReference>
<keyword evidence="2" id="KW-0472">Membrane</keyword>
<proteinExistence type="predicted"/>
<dbReference type="RefSeq" id="WP_388002119.1">
    <property type="nucleotide sequence ID" value="NZ_JBHUEE010000001.1"/>
</dbReference>
<feature type="compositionally biased region" description="Low complexity" evidence="1">
    <location>
        <begin position="204"/>
        <end position="220"/>
    </location>
</feature>
<feature type="domain" description="General stress protein 17M-like" evidence="3">
    <location>
        <begin position="18"/>
        <end position="89"/>
    </location>
</feature>
<organism evidence="4 5">
    <name type="scientific">Georgenia deserti</name>
    <dbReference type="NCBI Taxonomy" id="2093781"/>
    <lineage>
        <taxon>Bacteria</taxon>
        <taxon>Bacillati</taxon>
        <taxon>Actinomycetota</taxon>
        <taxon>Actinomycetes</taxon>
        <taxon>Micrococcales</taxon>
        <taxon>Bogoriellaceae</taxon>
        <taxon>Georgenia</taxon>
    </lineage>
</organism>
<evidence type="ECO:0000313" key="4">
    <source>
        <dbReference type="EMBL" id="MFD1716693.1"/>
    </source>
</evidence>
<feature type="compositionally biased region" description="Basic and acidic residues" evidence="1">
    <location>
        <begin position="251"/>
        <end position="266"/>
    </location>
</feature>
<accession>A0ABW4KZT9</accession>
<reference evidence="5" key="1">
    <citation type="journal article" date="2019" name="Int. J. Syst. Evol. Microbiol.">
        <title>The Global Catalogue of Microorganisms (GCM) 10K type strain sequencing project: providing services to taxonomists for standard genome sequencing and annotation.</title>
        <authorList>
            <consortium name="The Broad Institute Genomics Platform"/>
            <consortium name="The Broad Institute Genome Sequencing Center for Infectious Disease"/>
            <person name="Wu L."/>
            <person name="Ma J."/>
        </authorList>
    </citation>
    <scope>NUCLEOTIDE SEQUENCE [LARGE SCALE GENOMIC DNA]</scope>
    <source>
        <strain evidence="5">JCM 17130</strain>
    </source>
</reference>
<feature type="transmembrane region" description="Helical" evidence="2">
    <location>
        <begin position="63"/>
        <end position="89"/>
    </location>
</feature>